<comment type="cofactor">
    <cofactor evidence="10">
        <name>Mg(2+)</name>
        <dbReference type="ChEBI" id="CHEBI:18420"/>
    </cofactor>
    <text evidence="10">Binds 1 Mg(2+) ion per subunit. The magnesium ion binds only when substrate is bound.</text>
</comment>
<evidence type="ECO:0000256" key="5">
    <source>
        <dbReference type="ARBA" id="ARBA00022723"/>
    </source>
</evidence>
<comment type="catalytic activity">
    <reaction evidence="10">
        <text>isopentenyl diphosphate = dimethylallyl diphosphate</text>
        <dbReference type="Rhea" id="RHEA:23284"/>
        <dbReference type="ChEBI" id="CHEBI:57623"/>
        <dbReference type="ChEBI" id="CHEBI:128769"/>
        <dbReference type="EC" id="5.3.3.2"/>
    </reaction>
</comment>
<keyword evidence="5 10" id="KW-0479">Metal-binding</keyword>
<dbReference type="HAMAP" id="MF_00202">
    <property type="entry name" value="Idi"/>
    <property type="match status" value="1"/>
</dbReference>
<dbReference type="InterPro" id="IPR011876">
    <property type="entry name" value="IsopentenylPP_isomerase_typ1"/>
</dbReference>
<evidence type="ECO:0000256" key="3">
    <source>
        <dbReference type="ARBA" id="ARBA00012057"/>
    </source>
</evidence>
<dbReference type="PANTHER" id="PTHR10885:SF0">
    <property type="entry name" value="ISOPENTENYL-DIPHOSPHATE DELTA-ISOMERASE"/>
    <property type="match status" value="1"/>
</dbReference>
<feature type="active site" evidence="10">
    <location>
        <position position="65"/>
    </location>
</feature>
<evidence type="ECO:0000256" key="2">
    <source>
        <dbReference type="ARBA" id="ARBA00007579"/>
    </source>
</evidence>
<reference evidence="13 14" key="1">
    <citation type="journal article" date="2019" name="Int. J. Syst. Evol. Microbiol.">
        <title>The Global Catalogue of Microorganisms (GCM) 10K type strain sequencing project: providing services to taxonomists for standard genome sequencing and annotation.</title>
        <authorList>
            <consortium name="The Broad Institute Genomics Platform"/>
            <consortium name="The Broad Institute Genome Sequencing Center for Infectious Disease"/>
            <person name="Wu L."/>
            <person name="Ma J."/>
        </authorList>
    </citation>
    <scope>NUCLEOTIDE SEQUENCE [LARGE SCALE GENOMIC DNA]</scope>
    <source>
        <strain evidence="13 14">JCM 16221</strain>
    </source>
</reference>
<dbReference type="PROSITE" id="PS51462">
    <property type="entry name" value="NUDIX"/>
    <property type="match status" value="1"/>
</dbReference>
<dbReference type="PIRSF" id="PIRSF018427">
    <property type="entry name" value="Isopntndiph_ism"/>
    <property type="match status" value="1"/>
</dbReference>
<accession>A0ABN3G5G8</accession>
<protein>
    <recommendedName>
        <fullName evidence="3 10">Isopentenyl-diphosphate Delta-isomerase</fullName>
        <shortName evidence="10">IPP isomerase</shortName>
        <ecNumber evidence="3 10">5.3.3.2</ecNumber>
    </recommendedName>
    <alternativeName>
        <fullName evidence="10">IPP:DMAPP isomerase</fullName>
    </alternativeName>
    <alternativeName>
        <fullName evidence="10">Isopentenyl pyrophosphate isomerase</fullName>
    </alternativeName>
</protein>
<dbReference type="InterPro" id="IPR015797">
    <property type="entry name" value="NUDIX_hydrolase-like_dom_sf"/>
</dbReference>
<evidence type="ECO:0000256" key="10">
    <source>
        <dbReference type="HAMAP-Rule" id="MF_00202"/>
    </source>
</evidence>
<comment type="subcellular location">
    <subcellularLocation>
        <location evidence="10">Cytoplasm</location>
    </subcellularLocation>
</comment>
<dbReference type="CDD" id="cd02885">
    <property type="entry name" value="NUDIX_IPP_Isomerase"/>
    <property type="match status" value="1"/>
</dbReference>
<keyword evidence="7 10" id="KW-0464">Manganese</keyword>
<evidence type="ECO:0000256" key="8">
    <source>
        <dbReference type="ARBA" id="ARBA00023229"/>
    </source>
</evidence>
<feature type="binding site" evidence="10">
    <location>
        <position position="67"/>
    </location>
    <ligand>
        <name>Mn(2+)</name>
        <dbReference type="ChEBI" id="CHEBI:29035"/>
    </ligand>
</feature>
<comment type="caution">
    <text evidence="13">The sequence shown here is derived from an EMBL/GenBank/DDBJ whole genome shotgun (WGS) entry which is preliminary data.</text>
</comment>
<organism evidence="13 14">
    <name type="scientific">Saccharopolyspora halophila</name>
    <dbReference type="NCBI Taxonomy" id="405551"/>
    <lineage>
        <taxon>Bacteria</taxon>
        <taxon>Bacillati</taxon>
        <taxon>Actinomycetota</taxon>
        <taxon>Actinomycetes</taxon>
        <taxon>Pseudonocardiales</taxon>
        <taxon>Pseudonocardiaceae</taxon>
        <taxon>Saccharopolyspora</taxon>
    </lineage>
</organism>
<dbReference type="NCBIfam" id="TIGR02150">
    <property type="entry name" value="IPP_isom_1"/>
    <property type="match status" value="1"/>
</dbReference>
<comment type="function">
    <text evidence="10">Catalyzes the 1,3-allylic rearrangement of the homoallylic substrate isopentenyl (IPP) to its highly electrophilic allylic isomer, dimethylallyl diphosphate (DMAPP).</text>
</comment>
<keyword evidence="14" id="KW-1185">Reference proteome</keyword>
<evidence type="ECO:0000256" key="9">
    <source>
        <dbReference type="ARBA" id="ARBA00023235"/>
    </source>
</evidence>
<feature type="binding site" evidence="10">
    <location>
        <position position="85"/>
    </location>
    <ligand>
        <name>Mg(2+)</name>
        <dbReference type="ChEBI" id="CHEBI:18420"/>
    </ligand>
</feature>
<evidence type="ECO:0000256" key="7">
    <source>
        <dbReference type="ARBA" id="ARBA00023211"/>
    </source>
</evidence>
<keyword evidence="8 10" id="KW-0414">Isoprene biosynthesis</keyword>
<dbReference type="RefSeq" id="WP_344129606.1">
    <property type="nucleotide sequence ID" value="NZ_BAAARA010000005.1"/>
</dbReference>
<evidence type="ECO:0000256" key="6">
    <source>
        <dbReference type="ARBA" id="ARBA00022842"/>
    </source>
</evidence>
<dbReference type="Proteomes" id="UP001501218">
    <property type="component" value="Unassembled WGS sequence"/>
</dbReference>
<feature type="binding site" evidence="10">
    <location>
        <position position="111"/>
    </location>
    <ligand>
        <name>Mn(2+)</name>
        <dbReference type="ChEBI" id="CHEBI:29035"/>
    </ligand>
</feature>
<dbReference type="PANTHER" id="PTHR10885">
    <property type="entry name" value="ISOPENTENYL-DIPHOSPHATE DELTA-ISOMERASE"/>
    <property type="match status" value="1"/>
</dbReference>
<proteinExistence type="inferred from homology"/>
<dbReference type="NCBIfam" id="NF002995">
    <property type="entry name" value="PRK03759.1"/>
    <property type="match status" value="1"/>
</dbReference>
<dbReference type="SUPFAM" id="SSF55811">
    <property type="entry name" value="Nudix"/>
    <property type="match status" value="1"/>
</dbReference>
<evidence type="ECO:0000256" key="11">
    <source>
        <dbReference type="SAM" id="MobiDB-lite"/>
    </source>
</evidence>
<comment type="pathway">
    <text evidence="1 10">Isoprenoid biosynthesis; dimethylallyl diphosphate biosynthesis; dimethylallyl diphosphate from isopentenyl diphosphate: step 1/1.</text>
</comment>
<dbReference type="Pfam" id="PF00293">
    <property type="entry name" value="NUDIX"/>
    <property type="match status" value="1"/>
</dbReference>
<keyword evidence="4 10" id="KW-0963">Cytoplasm</keyword>
<evidence type="ECO:0000256" key="1">
    <source>
        <dbReference type="ARBA" id="ARBA00004826"/>
    </source>
</evidence>
<feature type="binding site" evidence="10">
    <location>
        <position position="113"/>
    </location>
    <ligand>
        <name>Mn(2+)</name>
        <dbReference type="ChEBI" id="CHEBI:29035"/>
    </ligand>
</feature>
<evidence type="ECO:0000313" key="14">
    <source>
        <dbReference type="Proteomes" id="UP001501218"/>
    </source>
</evidence>
<feature type="compositionally biased region" description="Low complexity" evidence="11">
    <location>
        <begin position="180"/>
        <end position="191"/>
    </location>
</feature>
<evidence type="ECO:0000259" key="12">
    <source>
        <dbReference type="PROSITE" id="PS51462"/>
    </source>
</evidence>
<feature type="region of interest" description="Disordered" evidence="11">
    <location>
        <begin position="172"/>
        <end position="191"/>
    </location>
</feature>
<dbReference type="InterPro" id="IPR000086">
    <property type="entry name" value="NUDIX_hydrolase_dom"/>
</dbReference>
<name>A0ABN3G5G8_9PSEU</name>
<keyword evidence="9 10" id="KW-0413">Isomerase</keyword>
<feature type="binding site" evidence="10">
    <location>
        <position position="30"/>
    </location>
    <ligand>
        <name>Mn(2+)</name>
        <dbReference type="ChEBI" id="CHEBI:29035"/>
    </ligand>
</feature>
<dbReference type="EC" id="5.3.3.2" evidence="3 10"/>
<sequence length="191" mass="21514">MEQVVLLDETGEAIGVEDKATVHHQRTPLHLAFSCYVFNDRGEFLLTQRAHHKRTFPSVWTNTCCGHPAPYEEMKSAITRRLGEELGLRVRGLELVLPGFRYRAEMDNVVENEMCPVFVAFTSDSPTPNADEVAEARWVPWKEFSTDVLADRTEVSPWCRLQVEQLDELGADPARWPTGAPVQLPPAAQVA</sequence>
<gene>
    <name evidence="10 13" type="primary">idi</name>
    <name evidence="13" type="ORF">GCM10009854_21770</name>
</gene>
<evidence type="ECO:0000256" key="4">
    <source>
        <dbReference type="ARBA" id="ARBA00022490"/>
    </source>
</evidence>
<feature type="binding site" evidence="10">
    <location>
        <position position="23"/>
    </location>
    <ligand>
        <name>Mn(2+)</name>
        <dbReference type="ChEBI" id="CHEBI:29035"/>
    </ligand>
</feature>
<comment type="similarity">
    <text evidence="2 10">Belongs to the IPP isomerase type 1 family.</text>
</comment>
<keyword evidence="6 10" id="KW-0460">Magnesium</keyword>
<feature type="domain" description="Nudix hydrolase" evidence="12">
    <location>
        <begin position="28"/>
        <end position="161"/>
    </location>
</feature>
<feature type="active site" evidence="10">
    <location>
        <position position="113"/>
    </location>
</feature>
<dbReference type="EMBL" id="BAAARA010000005">
    <property type="protein sequence ID" value="GAA2344669.1"/>
    <property type="molecule type" value="Genomic_DNA"/>
</dbReference>
<dbReference type="InterPro" id="IPR056375">
    <property type="entry name" value="Idi_bact"/>
</dbReference>
<comment type="cofactor">
    <cofactor evidence="10">
        <name>Mn(2+)</name>
        <dbReference type="ChEBI" id="CHEBI:29035"/>
    </cofactor>
    <text evidence="10">Binds 1 Mn(2+) ion per subunit.</text>
</comment>
<dbReference type="Gene3D" id="3.90.79.10">
    <property type="entry name" value="Nucleoside Triphosphate Pyrophosphohydrolase"/>
    <property type="match status" value="1"/>
</dbReference>
<evidence type="ECO:0000313" key="13">
    <source>
        <dbReference type="EMBL" id="GAA2344669.1"/>
    </source>
</evidence>